<organism evidence="1">
    <name type="scientific">Tanacetum cinerariifolium</name>
    <name type="common">Dalmatian daisy</name>
    <name type="synonym">Chrysanthemum cinerariifolium</name>
    <dbReference type="NCBI Taxonomy" id="118510"/>
    <lineage>
        <taxon>Eukaryota</taxon>
        <taxon>Viridiplantae</taxon>
        <taxon>Streptophyta</taxon>
        <taxon>Embryophyta</taxon>
        <taxon>Tracheophyta</taxon>
        <taxon>Spermatophyta</taxon>
        <taxon>Magnoliopsida</taxon>
        <taxon>eudicotyledons</taxon>
        <taxon>Gunneridae</taxon>
        <taxon>Pentapetalae</taxon>
        <taxon>asterids</taxon>
        <taxon>campanulids</taxon>
        <taxon>Asterales</taxon>
        <taxon>Asteraceae</taxon>
        <taxon>Asteroideae</taxon>
        <taxon>Anthemideae</taxon>
        <taxon>Anthemidinae</taxon>
        <taxon>Tanacetum</taxon>
    </lineage>
</organism>
<accession>A0A6L2LD50</accession>
<proteinExistence type="predicted"/>
<dbReference type="EMBL" id="BKCJ010004109">
    <property type="protein sequence ID" value="GEU59079.1"/>
    <property type="molecule type" value="Genomic_DNA"/>
</dbReference>
<gene>
    <name evidence="1" type="ORF">Tci_031057</name>
</gene>
<sequence length="160" mass="19016">MSDLCQSPSHRACLWEAIGVAKYLLASHDESDWVTKHHNKWEPKHPQDVDLESKNTEIFSMTYELTHLPMHYPISFMLHLSIIEGFINRLWKIGNLISKAFWVFCIPEEYSPHVFRFMETYRKPTLMELYEVMCKAEDDLWIISREITNKHSAKDKEDDL</sequence>
<reference evidence="1" key="1">
    <citation type="journal article" date="2019" name="Sci. Rep.">
        <title>Draft genome of Tanacetum cinerariifolium, the natural source of mosquito coil.</title>
        <authorList>
            <person name="Yamashiro T."/>
            <person name="Shiraishi A."/>
            <person name="Satake H."/>
            <person name="Nakayama K."/>
        </authorList>
    </citation>
    <scope>NUCLEOTIDE SEQUENCE</scope>
</reference>
<evidence type="ECO:0000313" key="1">
    <source>
        <dbReference type="EMBL" id="GEU59079.1"/>
    </source>
</evidence>
<protein>
    <submittedName>
        <fullName evidence="1">Uncharacterized protein</fullName>
    </submittedName>
</protein>
<comment type="caution">
    <text evidence="1">The sequence shown here is derived from an EMBL/GenBank/DDBJ whole genome shotgun (WGS) entry which is preliminary data.</text>
</comment>
<name>A0A6L2LD50_TANCI</name>
<dbReference type="AlphaFoldDB" id="A0A6L2LD50"/>